<dbReference type="NCBIfam" id="TIGR03943">
    <property type="entry name" value="TIGR03943 family putative permease subunit"/>
    <property type="match status" value="1"/>
</dbReference>
<dbReference type="Proteomes" id="UP001580407">
    <property type="component" value="Unassembled WGS sequence"/>
</dbReference>
<dbReference type="Pfam" id="PF09323">
    <property type="entry name" value="DUF1980"/>
    <property type="match status" value="1"/>
</dbReference>
<evidence type="ECO:0000313" key="4">
    <source>
        <dbReference type="EMBL" id="MFB5681402.1"/>
    </source>
</evidence>
<dbReference type="InterPro" id="IPR052955">
    <property type="entry name" value="UPF0703_membrane_permease"/>
</dbReference>
<comment type="caution">
    <text evidence="4">The sequence shown here is derived from an EMBL/GenBank/DDBJ whole genome shotgun (WGS) entry which is preliminary data.</text>
</comment>
<reference evidence="4 5" key="1">
    <citation type="submission" date="2024-09" db="EMBL/GenBank/DDBJ databases">
        <authorList>
            <person name="Ruan L."/>
        </authorList>
    </citation>
    <scope>NUCLEOTIDE SEQUENCE [LARGE SCALE GENOMIC DNA]</scope>
    <source>
        <strain evidence="4 5">D33</strain>
    </source>
</reference>
<feature type="transmembrane region" description="Helical" evidence="1">
    <location>
        <begin position="43"/>
        <end position="62"/>
    </location>
</feature>
<accession>A0ABV5B7D3</accession>
<dbReference type="InterPro" id="IPR048447">
    <property type="entry name" value="DUF1980_C"/>
</dbReference>
<keyword evidence="1" id="KW-0812">Transmembrane</keyword>
<dbReference type="Pfam" id="PF21537">
    <property type="entry name" value="DUF1980_C"/>
    <property type="match status" value="1"/>
</dbReference>
<keyword evidence="5" id="KW-1185">Reference proteome</keyword>
<sequence length="309" mass="34356">MNSSISVRLHYLLRALLIAGLAVYIMHLNRADALHYYLAPRMQILLLFCPVPLLFIALGMGIHGAGGRTEELCDCEHPLPDTFYKKIFVYGLFVLPLLLGGLLPDIALGSEMATKKGMSYSLPVQDLRRKEEVGSGGLQQEAKAENEKEAALKSLDERFKAPDEYNEEFAELAKRLYLEPKIIVQDKIFSETIGAIDLYKHEFEGKPISITGFVYKNQEMGNGQLFAIGRFLVMCCPADATPFGMMVEAEHALNLAKDSWVKVEGILHVSADEDVGRLEIQAAKITPIAEPATPYIYTQSDALAIYDQL</sequence>
<feature type="domain" description="DUF1980" evidence="2">
    <location>
        <begin position="13"/>
        <end position="118"/>
    </location>
</feature>
<keyword evidence="1" id="KW-0472">Membrane</keyword>
<gene>
    <name evidence="4" type="ORF">ACE3NQ_10810</name>
</gene>
<evidence type="ECO:0000256" key="1">
    <source>
        <dbReference type="SAM" id="Phobius"/>
    </source>
</evidence>
<name>A0ABV5B7D3_9BACL</name>
<keyword evidence="1" id="KW-1133">Transmembrane helix</keyword>
<dbReference type="PANTHER" id="PTHR40047:SF1">
    <property type="entry name" value="UPF0703 PROTEIN YCGQ"/>
    <property type="match status" value="1"/>
</dbReference>
<dbReference type="EMBL" id="JBHILM010000010">
    <property type="protein sequence ID" value="MFB5681402.1"/>
    <property type="molecule type" value="Genomic_DNA"/>
</dbReference>
<protein>
    <submittedName>
        <fullName evidence="4">TIGR03943 family protein</fullName>
    </submittedName>
</protein>
<dbReference type="InterPro" id="IPR048493">
    <property type="entry name" value="DUF1980_N"/>
</dbReference>
<dbReference type="InterPro" id="IPR015402">
    <property type="entry name" value="DUF1980"/>
</dbReference>
<evidence type="ECO:0000313" key="5">
    <source>
        <dbReference type="Proteomes" id="UP001580407"/>
    </source>
</evidence>
<evidence type="ECO:0000259" key="3">
    <source>
        <dbReference type="Pfam" id="PF21537"/>
    </source>
</evidence>
<proteinExistence type="predicted"/>
<organism evidence="4 5">
    <name type="scientific">Paenibacillus terreus</name>
    <dbReference type="NCBI Taxonomy" id="1387834"/>
    <lineage>
        <taxon>Bacteria</taxon>
        <taxon>Bacillati</taxon>
        <taxon>Bacillota</taxon>
        <taxon>Bacilli</taxon>
        <taxon>Bacillales</taxon>
        <taxon>Paenibacillaceae</taxon>
        <taxon>Paenibacillus</taxon>
    </lineage>
</organism>
<feature type="transmembrane region" description="Helical" evidence="1">
    <location>
        <begin position="87"/>
        <end position="108"/>
    </location>
</feature>
<feature type="transmembrane region" description="Helical" evidence="1">
    <location>
        <begin position="12"/>
        <end position="31"/>
    </location>
</feature>
<dbReference type="RefSeq" id="WP_375525194.1">
    <property type="nucleotide sequence ID" value="NZ_JBHILM010000010.1"/>
</dbReference>
<feature type="domain" description="DUF1980" evidence="3">
    <location>
        <begin position="163"/>
        <end position="297"/>
    </location>
</feature>
<evidence type="ECO:0000259" key="2">
    <source>
        <dbReference type="Pfam" id="PF09323"/>
    </source>
</evidence>
<dbReference type="PANTHER" id="PTHR40047">
    <property type="entry name" value="UPF0703 PROTEIN YCGQ"/>
    <property type="match status" value="1"/>
</dbReference>